<gene>
    <name evidence="1" type="ORF">AVEN_66420_1</name>
</gene>
<reference evidence="1 2" key="1">
    <citation type="journal article" date="2019" name="Sci. Rep.">
        <title>Orb-weaving spider Araneus ventricosus genome elucidates the spidroin gene catalogue.</title>
        <authorList>
            <person name="Kono N."/>
            <person name="Nakamura H."/>
            <person name="Ohtoshi R."/>
            <person name="Moran D.A.P."/>
            <person name="Shinohara A."/>
            <person name="Yoshida Y."/>
            <person name="Fujiwara M."/>
            <person name="Mori M."/>
            <person name="Tomita M."/>
            <person name="Arakawa K."/>
        </authorList>
    </citation>
    <scope>NUCLEOTIDE SEQUENCE [LARGE SCALE GENOMIC DNA]</scope>
</reference>
<evidence type="ECO:0000313" key="1">
    <source>
        <dbReference type="EMBL" id="GBM29016.1"/>
    </source>
</evidence>
<name>A0A4Y2ELX1_ARAVE</name>
<dbReference type="EMBL" id="BGPR01000625">
    <property type="protein sequence ID" value="GBM29016.1"/>
    <property type="molecule type" value="Genomic_DNA"/>
</dbReference>
<sequence>MNIICRITEFASTTYRGTRPLYVSTSRFLSTEGIHFQRMTSCRRDGKEQRALSRWRFVKNYSGEPTLKLSMKRNGPDFTVPKIPVLGLTES</sequence>
<organism evidence="1 2">
    <name type="scientific">Araneus ventricosus</name>
    <name type="common">Orbweaver spider</name>
    <name type="synonym">Epeira ventricosa</name>
    <dbReference type="NCBI Taxonomy" id="182803"/>
    <lineage>
        <taxon>Eukaryota</taxon>
        <taxon>Metazoa</taxon>
        <taxon>Ecdysozoa</taxon>
        <taxon>Arthropoda</taxon>
        <taxon>Chelicerata</taxon>
        <taxon>Arachnida</taxon>
        <taxon>Araneae</taxon>
        <taxon>Araneomorphae</taxon>
        <taxon>Entelegynae</taxon>
        <taxon>Araneoidea</taxon>
        <taxon>Araneidae</taxon>
        <taxon>Araneus</taxon>
    </lineage>
</organism>
<dbReference type="AlphaFoldDB" id="A0A4Y2ELX1"/>
<dbReference type="Proteomes" id="UP000499080">
    <property type="component" value="Unassembled WGS sequence"/>
</dbReference>
<evidence type="ECO:0000313" key="2">
    <source>
        <dbReference type="Proteomes" id="UP000499080"/>
    </source>
</evidence>
<accession>A0A4Y2ELX1</accession>
<keyword evidence="2" id="KW-1185">Reference proteome</keyword>
<proteinExistence type="predicted"/>
<comment type="caution">
    <text evidence="1">The sequence shown here is derived from an EMBL/GenBank/DDBJ whole genome shotgun (WGS) entry which is preliminary data.</text>
</comment>
<protein>
    <submittedName>
        <fullName evidence="1">Uncharacterized protein</fullName>
    </submittedName>
</protein>